<evidence type="ECO:0000259" key="2">
    <source>
        <dbReference type="Pfam" id="PF24583"/>
    </source>
</evidence>
<feature type="transmembrane region" description="Helical" evidence="1">
    <location>
        <begin position="220"/>
        <end position="246"/>
    </location>
</feature>
<dbReference type="EMBL" id="KN650166">
    <property type="protein sequence ID" value="KHN32436.1"/>
    <property type="molecule type" value="Genomic_DNA"/>
</dbReference>
<dbReference type="InterPro" id="IPR056029">
    <property type="entry name" value="DUF7610"/>
</dbReference>
<reference evidence="3" key="1">
    <citation type="submission" date="2014-07" db="EMBL/GenBank/DDBJ databases">
        <title>Identification of a novel salt tolerance gene in wild soybean by whole-genome sequencing.</title>
        <authorList>
            <person name="Lam H.-M."/>
            <person name="Qi X."/>
            <person name="Li M.-W."/>
            <person name="Liu X."/>
            <person name="Xie M."/>
            <person name="Ni M."/>
            <person name="Xu X."/>
        </authorList>
    </citation>
    <scope>NUCLEOTIDE SEQUENCE [LARGE SCALE GENOMIC DNA]</scope>
    <source>
        <tissue evidence="3">Root</tissue>
    </source>
</reference>
<evidence type="ECO:0000313" key="3">
    <source>
        <dbReference type="EMBL" id="KHN32436.1"/>
    </source>
</evidence>
<dbReference type="Pfam" id="PF24583">
    <property type="entry name" value="DUF7610"/>
    <property type="match status" value="1"/>
</dbReference>
<feature type="domain" description="DUF7610" evidence="2">
    <location>
        <begin position="8"/>
        <end position="85"/>
    </location>
</feature>
<protein>
    <recommendedName>
        <fullName evidence="2">DUF7610 domain-containing protein</fullName>
    </recommendedName>
</protein>
<gene>
    <name evidence="4" type="ORF">D0Y65_032975</name>
    <name evidence="3" type="ORF">glysoja_026330</name>
</gene>
<keyword evidence="1" id="KW-0812">Transmembrane</keyword>
<dbReference type="EMBL" id="QZWG01000012">
    <property type="protein sequence ID" value="RZB73576.1"/>
    <property type="molecule type" value="Genomic_DNA"/>
</dbReference>
<sequence length="255" mass="28645">MAKSYKNLQAKLQELQSILDEALLLGPDIQSQDSISNDIKHKLAFIGNLLTAEVASHHPSKPHHLHHISERLSTMERDFHHWDSFRSLPCNDFDKDSICSCTDSCLNDDETDLIAFEDPEKLLLDSNCEKAMVEYSGAVAEATGYVDEEKQRGEMNNGSNKLASFDYEDAEDFFEDFAGDKELVEFDGALLRKTEKEGKKDNDLEREESRNSTFGERCSTLAAGVVIGMILMGFIMVNISACFHYVQEASYAIPT</sequence>
<reference evidence="4 5" key="2">
    <citation type="submission" date="2018-09" db="EMBL/GenBank/DDBJ databases">
        <title>A high-quality reference genome of wild soybean provides a powerful tool to mine soybean genomes.</title>
        <authorList>
            <person name="Xie M."/>
            <person name="Chung C.Y.L."/>
            <person name="Li M.-W."/>
            <person name="Wong F.-L."/>
            <person name="Chan T.-F."/>
            <person name="Lam H.-M."/>
        </authorList>
    </citation>
    <scope>NUCLEOTIDE SEQUENCE [LARGE SCALE GENOMIC DNA]</scope>
    <source>
        <strain evidence="5">cv. W05</strain>
        <tissue evidence="4">Hypocotyl of etiolated seedlings</tissue>
    </source>
</reference>
<organism evidence="3">
    <name type="scientific">Glycine soja</name>
    <name type="common">Wild soybean</name>
    <dbReference type="NCBI Taxonomy" id="3848"/>
    <lineage>
        <taxon>Eukaryota</taxon>
        <taxon>Viridiplantae</taxon>
        <taxon>Streptophyta</taxon>
        <taxon>Embryophyta</taxon>
        <taxon>Tracheophyta</taxon>
        <taxon>Spermatophyta</taxon>
        <taxon>Magnoliopsida</taxon>
        <taxon>eudicotyledons</taxon>
        <taxon>Gunneridae</taxon>
        <taxon>Pentapetalae</taxon>
        <taxon>rosids</taxon>
        <taxon>fabids</taxon>
        <taxon>Fabales</taxon>
        <taxon>Fabaceae</taxon>
        <taxon>Papilionoideae</taxon>
        <taxon>50 kb inversion clade</taxon>
        <taxon>NPAAA clade</taxon>
        <taxon>indigoferoid/millettioid clade</taxon>
        <taxon>Phaseoleae</taxon>
        <taxon>Glycine</taxon>
        <taxon>Glycine subgen. Soja</taxon>
    </lineage>
</organism>
<evidence type="ECO:0000256" key="1">
    <source>
        <dbReference type="SAM" id="Phobius"/>
    </source>
</evidence>
<keyword evidence="1" id="KW-0472">Membrane</keyword>
<name>A0A0B2RDD0_GLYSO</name>
<evidence type="ECO:0000313" key="5">
    <source>
        <dbReference type="Proteomes" id="UP000289340"/>
    </source>
</evidence>
<dbReference type="AlphaFoldDB" id="A0A0B2RDD0"/>
<evidence type="ECO:0000313" key="4">
    <source>
        <dbReference type="EMBL" id="RZB73576.1"/>
    </source>
</evidence>
<keyword evidence="5" id="KW-1185">Reference proteome</keyword>
<keyword evidence="1" id="KW-1133">Transmembrane helix</keyword>
<proteinExistence type="predicted"/>
<accession>A0A0B2RDD0</accession>
<dbReference type="Proteomes" id="UP000053555">
    <property type="component" value="Unassembled WGS sequence"/>
</dbReference>
<dbReference type="Proteomes" id="UP000289340">
    <property type="component" value="Chromosome 12"/>
</dbReference>